<dbReference type="Gene3D" id="3.30.1330.60">
    <property type="entry name" value="OmpA-like domain"/>
    <property type="match status" value="1"/>
</dbReference>
<dbReference type="STRING" id="391625.PPSIR1_09700"/>
<dbReference type="SUPFAM" id="SSF103088">
    <property type="entry name" value="OmpA-like"/>
    <property type="match status" value="1"/>
</dbReference>
<keyword evidence="9" id="KW-1185">Reference proteome</keyword>
<dbReference type="InterPro" id="IPR036737">
    <property type="entry name" value="OmpA-like_sf"/>
</dbReference>
<keyword evidence="3" id="KW-0998">Cell outer membrane</keyword>
<feature type="signal peptide" evidence="6">
    <location>
        <begin position="1"/>
        <end position="27"/>
    </location>
</feature>
<evidence type="ECO:0000256" key="6">
    <source>
        <dbReference type="SAM" id="SignalP"/>
    </source>
</evidence>
<name>A6GK89_9BACT</name>
<comment type="subcellular location">
    <subcellularLocation>
        <location evidence="1">Cell outer membrane</location>
    </subcellularLocation>
</comment>
<evidence type="ECO:0000256" key="5">
    <source>
        <dbReference type="SAM" id="MobiDB-lite"/>
    </source>
</evidence>
<evidence type="ECO:0000256" key="4">
    <source>
        <dbReference type="PROSITE-ProRule" id="PRU00473"/>
    </source>
</evidence>
<evidence type="ECO:0000313" key="8">
    <source>
        <dbReference type="EMBL" id="EDM73711.1"/>
    </source>
</evidence>
<gene>
    <name evidence="8" type="ORF">PPSIR1_09700</name>
</gene>
<feature type="region of interest" description="Disordered" evidence="5">
    <location>
        <begin position="146"/>
        <end position="169"/>
    </location>
</feature>
<evidence type="ECO:0000259" key="7">
    <source>
        <dbReference type="PROSITE" id="PS51123"/>
    </source>
</evidence>
<feature type="compositionally biased region" description="Pro residues" evidence="5">
    <location>
        <begin position="38"/>
        <end position="48"/>
    </location>
</feature>
<dbReference type="InterPro" id="IPR006690">
    <property type="entry name" value="OMPA-like_CS"/>
</dbReference>
<proteinExistence type="predicted"/>
<sequence length="233" mass="25187">MNKPTAGKAWMAALLCLPMVACGPTIFADADALTVVGEPPPPPPPPPEPEPEPEPPKRVEVTASAIVINEKILFEVDKAEIRSESFSLMDEITKVFIDNPRIKKVSVEGHTDSDGSSRYNKKLSQKRADSVMAYLVEHGVAQERLEAVGHGEEKPIADNDTDEGKEKNRRVEFIILEQDEMTNVVEIDPETGEERVVETKPSDAKKPSSARAKPSAAKAVAAPAKVDSAGGDK</sequence>
<keyword evidence="6" id="KW-0732">Signal</keyword>
<dbReference type="PROSITE" id="PS01068">
    <property type="entry name" value="OMPA_1"/>
    <property type="match status" value="1"/>
</dbReference>
<dbReference type="PRINTS" id="PR01021">
    <property type="entry name" value="OMPADOMAIN"/>
</dbReference>
<dbReference type="PANTHER" id="PTHR30329:SF21">
    <property type="entry name" value="LIPOPROTEIN YIAD-RELATED"/>
    <property type="match status" value="1"/>
</dbReference>
<dbReference type="InterPro" id="IPR006665">
    <property type="entry name" value="OmpA-like"/>
</dbReference>
<dbReference type="PROSITE" id="PS51123">
    <property type="entry name" value="OMPA_2"/>
    <property type="match status" value="1"/>
</dbReference>
<comment type="caution">
    <text evidence="8">The sequence shown here is derived from an EMBL/GenBank/DDBJ whole genome shotgun (WGS) entry which is preliminary data.</text>
</comment>
<keyword evidence="2 4" id="KW-0472">Membrane</keyword>
<evidence type="ECO:0000313" key="9">
    <source>
        <dbReference type="Proteomes" id="UP000005801"/>
    </source>
</evidence>
<evidence type="ECO:0000256" key="3">
    <source>
        <dbReference type="ARBA" id="ARBA00023237"/>
    </source>
</evidence>
<feature type="compositionally biased region" description="Basic and acidic residues" evidence="5">
    <location>
        <begin position="192"/>
        <end position="206"/>
    </location>
</feature>
<dbReference type="AlphaFoldDB" id="A6GK89"/>
<dbReference type="EMBL" id="ABCS01000186">
    <property type="protein sequence ID" value="EDM73711.1"/>
    <property type="molecule type" value="Genomic_DNA"/>
</dbReference>
<dbReference type="GO" id="GO:0009279">
    <property type="term" value="C:cell outer membrane"/>
    <property type="evidence" value="ECO:0007669"/>
    <property type="project" value="UniProtKB-SubCell"/>
</dbReference>
<reference evidence="8 9" key="1">
    <citation type="submission" date="2007-06" db="EMBL/GenBank/DDBJ databases">
        <authorList>
            <person name="Shimkets L."/>
            <person name="Ferriera S."/>
            <person name="Johnson J."/>
            <person name="Kravitz S."/>
            <person name="Beeson K."/>
            <person name="Sutton G."/>
            <person name="Rogers Y.-H."/>
            <person name="Friedman R."/>
            <person name="Frazier M."/>
            <person name="Venter J.C."/>
        </authorList>
    </citation>
    <scope>NUCLEOTIDE SEQUENCE [LARGE SCALE GENOMIC DNA]</scope>
    <source>
        <strain evidence="8 9">SIR-1</strain>
    </source>
</reference>
<accession>A6GK89</accession>
<feature type="domain" description="OmpA-like" evidence="7">
    <location>
        <begin position="61"/>
        <end position="179"/>
    </location>
</feature>
<dbReference type="Pfam" id="PF00691">
    <property type="entry name" value="OmpA"/>
    <property type="match status" value="1"/>
</dbReference>
<organism evidence="8 9">
    <name type="scientific">Plesiocystis pacifica SIR-1</name>
    <dbReference type="NCBI Taxonomy" id="391625"/>
    <lineage>
        <taxon>Bacteria</taxon>
        <taxon>Pseudomonadati</taxon>
        <taxon>Myxococcota</taxon>
        <taxon>Polyangia</taxon>
        <taxon>Nannocystales</taxon>
        <taxon>Nannocystaceae</taxon>
        <taxon>Plesiocystis</taxon>
    </lineage>
</organism>
<feature type="region of interest" description="Disordered" evidence="5">
    <location>
        <begin position="183"/>
        <end position="233"/>
    </location>
</feature>
<dbReference type="eggNOG" id="COG2885">
    <property type="taxonomic scope" value="Bacteria"/>
</dbReference>
<evidence type="ECO:0000256" key="2">
    <source>
        <dbReference type="ARBA" id="ARBA00023136"/>
    </source>
</evidence>
<dbReference type="CDD" id="cd07185">
    <property type="entry name" value="OmpA_C-like"/>
    <property type="match status" value="1"/>
</dbReference>
<dbReference type="InterPro" id="IPR050330">
    <property type="entry name" value="Bact_OuterMem_StrucFunc"/>
</dbReference>
<evidence type="ECO:0000256" key="1">
    <source>
        <dbReference type="ARBA" id="ARBA00004442"/>
    </source>
</evidence>
<feature type="chain" id="PRO_5002697547" evidence="6">
    <location>
        <begin position="28"/>
        <end position="233"/>
    </location>
</feature>
<dbReference type="InterPro" id="IPR006664">
    <property type="entry name" value="OMP_bac"/>
</dbReference>
<dbReference type="Proteomes" id="UP000005801">
    <property type="component" value="Unassembled WGS sequence"/>
</dbReference>
<protein>
    <submittedName>
        <fullName evidence="8">Outer membrane protein, OmpA/MotB family</fullName>
    </submittedName>
</protein>
<feature type="region of interest" description="Disordered" evidence="5">
    <location>
        <begin position="34"/>
        <end position="57"/>
    </location>
</feature>
<dbReference type="PANTHER" id="PTHR30329">
    <property type="entry name" value="STATOR ELEMENT OF FLAGELLAR MOTOR COMPLEX"/>
    <property type="match status" value="1"/>
</dbReference>
<feature type="compositionally biased region" description="Low complexity" evidence="5">
    <location>
        <begin position="207"/>
        <end position="233"/>
    </location>
</feature>